<reference evidence="1" key="1">
    <citation type="journal article" date="2022" name="Int. J. Mol. Sci.">
        <title>Draft Genome of Tanacetum Coccineum: Genomic Comparison of Closely Related Tanacetum-Family Plants.</title>
        <authorList>
            <person name="Yamashiro T."/>
            <person name="Shiraishi A."/>
            <person name="Nakayama K."/>
            <person name="Satake H."/>
        </authorList>
    </citation>
    <scope>NUCLEOTIDE SEQUENCE</scope>
</reference>
<evidence type="ECO:0000313" key="1">
    <source>
        <dbReference type="EMBL" id="GJT28740.1"/>
    </source>
</evidence>
<name>A0ABQ5CNR5_9ASTR</name>
<accession>A0ABQ5CNR5</accession>
<keyword evidence="2" id="KW-1185">Reference proteome</keyword>
<dbReference type="EMBL" id="BQNB010014486">
    <property type="protein sequence ID" value="GJT28740.1"/>
    <property type="molecule type" value="Genomic_DNA"/>
</dbReference>
<proteinExistence type="predicted"/>
<gene>
    <name evidence="1" type="ORF">Tco_0909015</name>
</gene>
<dbReference type="Proteomes" id="UP001151760">
    <property type="component" value="Unassembled WGS sequence"/>
</dbReference>
<evidence type="ECO:0000313" key="2">
    <source>
        <dbReference type="Proteomes" id="UP001151760"/>
    </source>
</evidence>
<reference evidence="1" key="2">
    <citation type="submission" date="2022-01" db="EMBL/GenBank/DDBJ databases">
        <authorList>
            <person name="Yamashiro T."/>
            <person name="Shiraishi A."/>
            <person name="Satake H."/>
            <person name="Nakayama K."/>
        </authorList>
    </citation>
    <scope>NUCLEOTIDE SEQUENCE</scope>
</reference>
<sequence>MHPEEFEHSHPDRGYVFSLCIGDGGTFLLLDDMLQVVVMIIELNRRAFIDVLVEARGFSNCSERLLRLTVVEVQVRLRSDCKDSKLSSVLFGTDVICMRFGTAFLVGASQKYSYILLCLSLPTSRSHWRSICSMGIMDRIIYFEPIRSKSEFQIDSTRRCSINMTSVEEVLYSKQNGEDDNISFSEME</sequence>
<comment type="caution">
    <text evidence="1">The sequence shown here is derived from an EMBL/GenBank/DDBJ whole genome shotgun (WGS) entry which is preliminary data.</text>
</comment>
<protein>
    <submittedName>
        <fullName evidence="1">Uncharacterized protein</fullName>
    </submittedName>
</protein>
<organism evidence="1 2">
    <name type="scientific">Tanacetum coccineum</name>
    <dbReference type="NCBI Taxonomy" id="301880"/>
    <lineage>
        <taxon>Eukaryota</taxon>
        <taxon>Viridiplantae</taxon>
        <taxon>Streptophyta</taxon>
        <taxon>Embryophyta</taxon>
        <taxon>Tracheophyta</taxon>
        <taxon>Spermatophyta</taxon>
        <taxon>Magnoliopsida</taxon>
        <taxon>eudicotyledons</taxon>
        <taxon>Gunneridae</taxon>
        <taxon>Pentapetalae</taxon>
        <taxon>asterids</taxon>
        <taxon>campanulids</taxon>
        <taxon>Asterales</taxon>
        <taxon>Asteraceae</taxon>
        <taxon>Asteroideae</taxon>
        <taxon>Anthemideae</taxon>
        <taxon>Anthemidinae</taxon>
        <taxon>Tanacetum</taxon>
    </lineage>
</organism>